<organism evidence="2 3">
    <name type="scientific">Halobium palmae</name>
    <dbReference type="NCBI Taxonomy" id="1776492"/>
    <lineage>
        <taxon>Archaea</taxon>
        <taxon>Methanobacteriati</taxon>
        <taxon>Methanobacteriota</taxon>
        <taxon>Stenosarchaea group</taxon>
        <taxon>Halobacteria</taxon>
        <taxon>Halobacteriales</taxon>
        <taxon>Haloferacaceae</taxon>
        <taxon>Halobium</taxon>
    </lineage>
</organism>
<evidence type="ECO:0000313" key="2">
    <source>
        <dbReference type="EMBL" id="MFC6727031.1"/>
    </source>
</evidence>
<protein>
    <submittedName>
        <fullName evidence="2">YjiH family protein</fullName>
    </submittedName>
</protein>
<dbReference type="EMBL" id="JBHSWU010001611">
    <property type="protein sequence ID" value="MFC6727031.1"/>
    <property type="molecule type" value="Genomic_DNA"/>
</dbReference>
<comment type="caution">
    <text evidence="2">The sequence shown here is derived from an EMBL/GenBank/DDBJ whole genome shotgun (WGS) entry which is preliminary data.</text>
</comment>
<feature type="non-terminal residue" evidence="2">
    <location>
        <position position="137"/>
    </location>
</feature>
<name>A0ABD5S685_9EURY</name>
<reference evidence="2 3" key="1">
    <citation type="journal article" date="2019" name="Int. J. Syst. Evol. Microbiol.">
        <title>The Global Catalogue of Microorganisms (GCM) 10K type strain sequencing project: providing services to taxonomists for standard genome sequencing and annotation.</title>
        <authorList>
            <consortium name="The Broad Institute Genomics Platform"/>
            <consortium name="The Broad Institute Genome Sequencing Center for Infectious Disease"/>
            <person name="Wu L."/>
            <person name="Ma J."/>
        </authorList>
    </citation>
    <scope>NUCLEOTIDE SEQUENCE [LARGE SCALE GENOMIC DNA]</scope>
    <source>
        <strain evidence="2 3">NBRC 111368</strain>
    </source>
</reference>
<dbReference type="Proteomes" id="UP001596328">
    <property type="component" value="Unassembled WGS sequence"/>
</dbReference>
<dbReference type="AlphaFoldDB" id="A0ABD5S685"/>
<feature type="transmembrane region" description="Helical" evidence="1">
    <location>
        <begin position="18"/>
        <end position="38"/>
    </location>
</feature>
<evidence type="ECO:0000256" key="1">
    <source>
        <dbReference type="SAM" id="Phobius"/>
    </source>
</evidence>
<proteinExistence type="predicted"/>
<keyword evidence="1" id="KW-0472">Membrane</keyword>
<keyword evidence="1" id="KW-1133">Transmembrane helix</keyword>
<sequence>MSIGFVGVIVSTVGLLRLFPLVLLCWVVAVVVTGAVLVRIPPLSTVPEEYVVEPEPETAFRGSPTDYVRFAFGKALDEARHGRILPMAVTGLVDGLKVTALTLGTVVTISTATLLLIAETNVFRLIAAPLAPVVALL</sequence>
<keyword evidence="1" id="KW-0812">Transmembrane</keyword>
<evidence type="ECO:0000313" key="3">
    <source>
        <dbReference type="Proteomes" id="UP001596328"/>
    </source>
</evidence>
<accession>A0ABD5S685</accession>
<gene>
    <name evidence="2" type="ORF">ACFQE1_22145</name>
</gene>
<keyword evidence="3" id="KW-1185">Reference proteome</keyword>